<dbReference type="AlphaFoldDB" id="A0A1W1EHX1"/>
<keyword evidence="1" id="KW-0675">Receptor</keyword>
<dbReference type="EMBL" id="FRYL01000011">
    <property type="protein sequence ID" value="SHO80473.1"/>
    <property type="molecule type" value="Genomic_DNA"/>
</dbReference>
<protein>
    <submittedName>
        <fullName evidence="1">Outer membrane receptor for ferric coprogen and ferric-rhodotorulic acid</fullName>
    </submittedName>
</protein>
<accession>A0A1W1EHX1</accession>
<organism evidence="1">
    <name type="scientific">hydrothermal vent metagenome</name>
    <dbReference type="NCBI Taxonomy" id="652676"/>
    <lineage>
        <taxon>unclassified sequences</taxon>
        <taxon>metagenomes</taxon>
        <taxon>ecological metagenomes</taxon>
    </lineage>
</organism>
<reference evidence="1" key="1">
    <citation type="submission" date="2016-10" db="EMBL/GenBank/DDBJ databases">
        <authorList>
            <person name="de Groot N.N."/>
        </authorList>
    </citation>
    <scope>NUCLEOTIDE SEQUENCE</scope>
</reference>
<gene>
    <name evidence="1" type="ORF">MNB_SV-15-1341</name>
</gene>
<dbReference type="InterPro" id="IPR032638">
    <property type="entry name" value="Porin_5"/>
</dbReference>
<evidence type="ECO:0000313" key="1">
    <source>
        <dbReference type="EMBL" id="SHO80473.1"/>
    </source>
</evidence>
<proteinExistence type="predicted"/>
<name>A0A1W1EHX1_9ZZZZ</name>
<dbReference type="SUPFAM" id="SSF56935">
    <property type="entry name" value="Porins"/>
    <property type="match status" value="1"/>
</dbReference>
<sequence length="377" mass="42794">MKKIILSIATMATLSLASTPVEIEEPTKAVESKTIFDRVHAKGDLRLRYELIERDDKADKYRERFRLRYSINVDITDNLTLQTALSSGKGNPTSGNVTFKDDENLADYFVDVLKLDIFNLKYKFDNSWINIGKGKHHIYRPIKTQLIWDNDIRLEGVNYGYKDDTRSYRVGVNKLHRLENEASSNDDIYIYLAQYVQTMKLDNSKLNFGGGFYYYDGVKGNSTPYEKGALGNSLDSKGLYLNDYSIVEAFAEFKMGSLFGKPFKIAGTVAYNASADNDNLAYDISMQLGDTKNINDWKIGYTYRDIEKDAVFAAHNDSDFIAGGTDGKGHIITAKYKFAKNIDLGGHFQWATLNEDKSKTGVESDYHRVQLDVILKF</sequence>
<dbReference type="Pfam" id="PF16930">
    <property type="entry name" value="Porin_5"/>
    <property type="match status" value="2"/>
</dbReference>